<accession>A0A4S3M1P7</accession>
<dbReference type="SMART" id="SM01235">
    <property type="entry name" value="Haem_bd"/>
    <property type="match status" value="1"/>
</dbReference>
<evidence type="ECO:0000259" key="1">
    <source>
        <dbReference type="SMART" id="SM01235"/>
    </source>
</evidence>
<dbReference type="RefSeq" id="WP_136335684.1">
    <property type="nucleotide sequence ID" value="NZ_QXMP01000005.1"/>
</dbReference>
<gene>
    <name evidence="2" type="ORF">E7Z59_07400</name>
</gene>
<dbReference type="EMBL" id="SSMC01000002">
    <property type="protein sequence ID" value="THD67479.1"/>
    <property type="molecule type" value="Genomic_DNA"/>
</dbReference>
<dbReference type="Proteomes" id="UP000305939">
    <property type="component" value="Unassembled WGS sequence"/>
</dbReference>
<feature type="domain" description="Haem-binding" evidence="1">
    <location>
        <begin position="12"/>
        <end position="147"/>
    </location>
</feature>
<sequence length="157" mass="17877">MKIVKISLVILLIVFLGMQFVRPEKNLNAEVPATDLIAVEAPDQEVAVVLKSACYDCHSNNTKYPWYAEVAPVSFWIADHVEEGKEHLDFSQWDAYSPKKKAHKMEELIEEVKEHEMPLESYTLMHGEAKLTAEQIEALTSWAAMLQTKYELGAQVQ</sequence>
<dbReference type="OrthoDB" id="196738at2"/>
<evidence type="ECO:0000313" key="3">
    <source>
        <dbReference type="Proteomes" id="UP000305939"/>
    </source>
</evidence>
<comment type="caution">
    <text evidence="2">The sequence shown here is derived from an EMBL/GenBank/DDBJ whole genome shotgun (WGS) entry which is preliminary data.</text>
</comment>
<dbReference type="Pfam" id="PF14376">
    <property type="entry name" value="Haem_bd"/>
    <property type="match status" value="1"/>
</dbReference>
<keyword evidence="3" id="KW-1185">Reference proteome</keyword>
<dbReference type="AlphaFoldDB" id="A0A4S3M1P7"/>
<dbReference type="InterPro" id="IPR025992">
    <property type="entry name" value="Haem-bd"/>
</dbReference>
<name>A0A4S3M1P7_9FLAO</name>
<protein>
    <submittedName>
        <fullName evidence="2">Cytochrome C</fullName>
    </submittedName>
</protein>
<evidence type="ECO:0000313" key="2">
    <source>
        <dbReference type="EMBL" id="THD67479.1"/>
    </source>
</evidence>
<organism evidence="2 3">
    <name type="scientific">Robertkochia marina</name>
    <dbReference type="NCBI Taxonomy" id="1227945"/>
    <lineage>
        <taxon>Bacteria</taxon>
        <taxon>Pseudomonadati</taxon>
        <taxon>Bacteroidota</taxon>
        <taxon>Flavobacteriia</taxon>
        <taxon>Flavobacteriales</taxon>
        <taxon>Flavobacteriaceae</taxon>
        <taxon>Robertkochia</taxon>
    </lineage>
</organism>
<reference evidence="2 3" key="1">
    <citation type="submission" date="2019-04" db="EMBL/GenBank/DDBJ databases">
        <title>Draft genome sequence of Robertkochia marina CC-AMO-30D.</title>
        <authorList>
            <person name="Hameed A."/>
            <person name="Lin S.-Y."/>
            <person name="Shahina M."/>
            <person name="Lai W.-A."/>
            <person name="Young C.-C."/>
        </authorList>
    </citation>
    <scope>NUCLEOTIDE SEQUENCE [LARGE SCALE GENOMIC DNA]</scope>
    <source>
        <strain evidence="2 3">CC-AMO-30D</strain>
    </source>
</reference>
<proteinExistence type="predicted"/>